<evidence type="ECO:0000256" key="1">
    <source>
        <dbReference type="SAM" id="MobiDB-lite"/>
    </source>
</evidence>
<proteinExistence type="predicted"/>
<feature type="region of interest" description="Disordered" evidence="1">
    <location>
        <begin position="66"/>
        <end position="125"/>
    </location>
</feature>
<organism evidence="3 4">
    <name type="scientific">Flavobacterium beibuense</name>
    <dbReference type="NCBI Taxonomy" id="657326"/>
    <lineage>
        <taxon>Bacteria</taxon>
        <taxon>Pseudomonadati</taxon>
        <taxon>Bacteroidota</taxon>
        <taxon>Flavobacteriia</taxon>
        <taxon>Flavobacteriales</taxon>
        <taxon>Flavobacteriaceae</taxon>
        <taxon>Flavobacterium</taxon>
    </lineage>
</organism>
<name>A0A444WEH3_9FLAO</name>
<dbReference type="Proteomes" id="UP000289775">
    <property type="component" value="Unassembled WGS sequence"/>
</dbReference>
<dbReference type="Pfam" id="PF19556">
    <property type="entry name" value="PRTRC_E"/>
    <property type="match status" value="1"/>
</dbReference>
<reference evidence="3 4" key="1">
    <citation type="submission" date="2014-12" db="EMBL/GenBank/DDBJ databases">
        <title>Genome sequence of Flavobacterium beibuense RSKm HC5.</title>
        <authorList>
            <person name="Kim J.F."/>
            <person name="Song J.Y."/>
            <person name="Kwak M.-J."/>
            <person name="Lee S.-W."/>
        </authorList>
    </citation>
    <scope>NUCLEOTIDE SEQUENCE [LARGE SCALE GENOMIC DNA]</scope>
    <source>
        <strain evidence="3 4">RSKm HC5</strain>
    </source>
</reference>
<dbReference type="InterPro" id="IPR022273">
    <property type="entry name" value="PRTRC_protein-E"/>
</dbReference>
<evidence type="ECO:0000313" key="4">
    <source>
        <dbReference type="Proteomes" id="UP000289775"/>
    </source>
</evidence>
<protein>
    <submittedName>
        <fullName evidence="3">PRTRC system protein E</fullName>
    </submittedName>
</protein>
<dbReference type="AlphaFoldDB" id="A0A444WEH3"/>
<feature type="compositionally biased region" description="Basic and acidic residues" evidence="1">
    <location>
        <begin position="9"/>
        <end position="26"/>
    </location>
</feature>
<gene>
    <name evidence="3" type="ORF">NU09_0858</name>
</gene>
<evidence type="ECO:0000313" key="3">
    <source>
        <dbReference type="EMBL" id="RYJ44248.1"/>
    </source>
</evidence>
<dbReference type="EMBL" id="JUIW01000003">
    <property type="protein sequence ID" value="RYJ44248.1"/>
    <property type="molecule type" value="Genomic_DNA"/>
</dbReference>
<feature type="region of interest" description="Disordered" evidence="1">
    <location>
        <begin position="1"/>
        <end position="36"/>
    </location>
</feature>
<comment type="caution">
    <text evidence="3">The sequence shown here is derived from an EMBL/GenBank/DDBJ whole genome shotgun (WGS) entry which is preliminary data.</text>
</comment>
<keyword evidence="4" id="KW-1185">Reference proteome</keyword>
<feature type="compositionally biased region" description="Basic and acidic residues" evidence="1">
    <location>
        <begin position="103"/>
        <end position="115"/>
    </location>
</feature>
<accession>A0A444WEH3</accession>
<evidence type="ECO:0000259" key="2">
    <source>
        <dbReference type="Pfam" id="PF19556"/>
    </source>
</evidence>
<feature type="domain" description="ParB-related ThiF-related cassette protein E" evidence="2">
    <location>
        <begin position="1"/>
        <end position="92"/>
    </location>
</feature>
<sequence length="125" mass="13872">MEQFLKGQETARKNAAAEKKKTEMADKPLGTPEVKPSKYESLMASVDALEGEGKFREAWMKVPQPSEFPEKAEELRGRRKSLSAKFSPDLFGGGQSNSTEVEPNTKDYVTEHTDAEGLYDEGEGQ</sequence>